<dbReference type="SUPFAM" id="SSF63411">
    <property type="entry name" value="LuxS/MPP-like metallohydrolase"/>
    <property type="match status" value="4"/>
</dbReference>
<dbReference type="PANTHER" id="PTHR43690">
    <property type="entry name" value="NARDILYSIN"/>
    <property type="match status" value="1"/>
</dbReference>
<feature type="chain" id="PRO_5008100430" evidence="6">
    <location>
        <begin position="24"/>
        <end position="947"/>
    </location>
</feature>
<proteinExistence type="inferred from homology"/>
<keyword evidence="10" id="KW-1185">Reference proteome</keyword>
<gene>
    <name evidence="9" type="ORF">A5893_10590</name>
</gene>
<keyword evidence="3" id="KW-0378">Hydrolase</keyword>
<dbReference type="Gene3D" id="3.30.830.10">
    <property type="entry name" value="Metalloenzyme, LuxS/M16 peptidase-like"/>
    <property type="match status" value="4"/>
</dbReference>
<comment type="similarity">
    <text evidence="1">Belongs to the peptidase M16 family.</text>
</comment>
<feature type="domain" description="Peptidase M16 N-terminal" evidence="7">
    <location>
        <begin position="60"/>
        <end position="193"/>
    </location>
</feature>
<evidence type="ECO:0000256" key="2">
    <source>
        <dbReference type="ARBA" id="ARBA00022670"/>
    </source>
</evidence>
<evidence type="ECO:0000256" key="1">
    <source>
        <dbReference type="ARBA" id="ARBA00007261"/>
    </source>
</evidence>
<keyword evidence="2" id="KW-0645">Protease</keyword>
<dbReference type="STRING" id="1826909.A5893_10590"/>
<dbReference type="InterPro" id="IPR007863">
    <property type="entry name" value="Peptidase_M16_C"/>
</dbReference>
<evidence type="ECO:0000256" key="4">
    <source>
        <dbReference type="ARBA" id="ARBA00022833"/>
    </source>
</evidence>
<organism evidence="9 10">
    <name type="scientific">Pedobacter psychrophilus</name>
    <dbReference type="NCBI Taxonomy" id="1826909"/>
    <lineage>
        <taxon>Bacteria</taxon>
        <taxon>Pseudomonadati</taxon>
        <taxon>Bacteroidota</taxon>
        <taxon>Sphingobacteriia</taxon>
        <taxon>Sphingobacteriales</taxon>
        <taxon>Sphingobacteriaceae</taxon>
        <taxon>Pedobacter</taxon>
    </lineage>
</organism>
<dbReference type="OrthoDB" id="9811314at2"/>
<dbReference type="GO" id="GO:0046872">
    <property type="term" value="F:metal ion binding"/>
    <property type="evidence" value="ECO:0007669"/>
    <property type="project" value="InterPro"/>
</dbReference>
<comment type="caution">
    <text evidence="9">The sequence shown here is derived from an EMBL/GenBank/DDBJ whole genome shotgun (WGS) entry which is preliminary data.</text>
</comment>
<feature type="signal peptide" evidence="6">
    <location>
        <begin position="1"/>
        <end position="23"/>
    </location>
</feature>
<feature type="domain" description="Peptidase M16 C-terminal" evidence="8">
    <location>
        <begin position="218"/>
        <end position="403"/>
    </location>
</feature>
<evidence type="ECO:0000313" key="9">
    <source>
        <dbReference type="EMBL" id="OAQ39109.1"/>
    </source>
</evidence>
<dbReference type="InterPro" id="IPR011249">
    <property type="entry name" value="Metalloenz_LuxS/M16"/>
</dbReference>
<dbReference type="Pfam" id="PF00675">
    <property type="entry name" value="Peptidase_M16"/>
    <property type="match status" value="1"/>
</dbReference>
<accession>A0A179DF31</accession>
<keyword evidence="5" id="KW-0482">Metalloprotease</keyword>
<dbReference type="EMBL" id="LWHJ01000028">
    <property type="protein sequence ID" value="OAQ39109.1"/>
    <property type="molecule type" value="Genomic_DNA"/>
</dbReference>
<evidence type="ECO:0000259" key="8">
    <source>
        <dbReference type="Pfam" id="PF05193"/>
    </source>
</evidence>
<protein>
    <submittedName>
        <fullName evidence="9">Peptidase M16</fullName>
    </submittedName>
</protein>
<name>A0A179DF31_9SPHI</name>
<reference evidence="9 10" key="1">
    <citation type="submission" date="2016-04" db="EMBL/GenBank/DDBJ databases">
        <authorList>
            <person name="Evans L.H."/>
            <person name="Alamgir A."/>
            <person name="Owens N."/>
            <person name="Weber N.D."/>
            <person name="Virtaneva K."/>
            <person name="Barbian K."/>
            <person name="Babar A."/>
            <person name="Rosenke K."/>
        </authorList>
    </citation>
    <scope>NUCLEOTIDE SEQUENCE [LARGE SCALE GENOMIC DNA]</scope>
    <source>
        <strain evidence="9 10">CCM 8644</strain>
    </source>
</reference>
<feature type="domain" description="Peptidase M16 C-terminal" evidence="8">
    <location>
        <begin position="699"/>
        <end position="876"/>
    </location>
</feature>
<reference evidence="9 10" key="2">
    <citation type="submission" date="2016-06" db="EMBL/GenBank/DDBJ databases">
        <title>Pedobacter psychrophilus sp. nov., isolated from Antarctic fragmentary rock.</title>
        <authorList>
            <person name="Svec P."/>
        </authorList>
    </citation>
    <scope>NUCLEOTIDE SEQUENCE [LARGE SCALE GENOMIC DNA]</scope>
    <source>
        <strain evidence="9 10">CCM 8644</strain>
    </source>
</reference>
<evidence type="ECO:0000256" key="6">
    <source>
        <dbReference type="SAM" id="SignalP"/>
    </source>
</evidence>
<dbReference type="GO" id="GO:0008237">
    <property type="term" value="F:metallopeptidase activity"/>
    <property type="evidence" value="ECO:0007669"/>
    <property type="project" value="UniProtKB-KW"/>
</dbReference>
<evidence type="ECO:0000256" key="5">
    <source>
        <dbReference type="ARBA" id="ARBA00023049"/>
    </source>
</evidence>
<keyword evidence="6" id="KW-0732">Signal</keyword>
<dbReference type="GO" id="GO:0006508">
    <property type="term" value="P:proteolysis"/>
    <property type="evidence" value="ECO:0007669"/>
    <property type="project" value="UniProtKB-KW"/>
</dbReference>
<dbReference type="InterPro" id="IPR050626">
    <property type="entry name" value="Peptidase_M16"/>
</dbReference>
<dbReference type="Proteomes" id="UP000078459">
    <property type="component" value="Unassembled WGS sequence"/>
</dbReference>
<evidence type="ECO:0000256" key="3">
    <source>
        <dbReference type="ARBA" id="ARBA00022801"/>
    </source>
</evidence>
<dbReference type="AlphaFoldDB" id="A0A179DF31"/>
<dbReference type="Pfam" id="PF05193">
    <property type="entry name" value="Peptidase_M16_C"/>
    <property type="match status" value="2"/>
</dbReference>
<evidence type="ECO:0000259" key="7">
    <source>
        <dbReference type="Pfam" id="PF00675"/>
    </source>
</evidence>
<dbReference type="InterPro" id="IPR011765">
    <property type="entry name" value="Pept_M16_N"/>
</dbReference>
<dbReference type="PANTHER" id="PTHR43690:SF34">
    <property type="entry name" value="ZINC PROTEASE PQQL-LIKE"/>
    <property type="match status" value="1"/>
</dbReference>
<keyword evidence="4" id="KW-0862">Zinc</keyword>
<evidence type="ECO:0000313" key="10">
    <source>
        <dbReference type="Proteomes" id="UP000078459"/>
    </source>
</evidence>
<dbReference type="RefSeq" id="WP_068822636.1">
    <property type="nucleotide sequence ID" value="NZ_LWHJ01000028.1"/>
</dbReference>
<sequence length="947" mass="105269">MKFKYITSSVAIALFIAACSPKATTVKKDGMSNEMAKTIPIDSNVKIGTLPNGLTYYIRKNAEPKNRAELYLANKIGSIVENDDQQGLAHFTEHMAFNGTRDFPKNDLINYLQKAGVRFGADLNAYTGFNQTVYQLPLPTDSTAVFEKGFDILSNWAGYLTYDDKEIDQERGVIVEEDRQRGKNAQERMSKQLLPVLLANSRYAVRIPIGKTDIINNFQHQTIKDFYHDWYRPNLQAVIAVGDFDVDKVEQLIKDNFSELKNPTNERKREQYGIPDNQEPLVKVVTDPEFPYNIASVTYKHKSEPMTTEAGLKNKMMTSLINTMLSNRLTEIVQKGNAPFIFAQSNYGAFQGGLVDLDAFNSVAVSKDAAGLEAAVKAVVAESVRMKKFGFTQSELDRAKINLQTGIDKQYKEKDKTKSTVFVQKYLSNFLNKEAIPSIDYVYGFYNNNLNSLSLESINKLAATFVTDDNMIATIQAPEKEKANLPTEANYLNWIKSAGADVTAYVDNAVTKPLMATKPKAGTVTAEKNIAAIGVTELTLSNGIKVVLKPTDFKNDQIIFSATSKGGTSLASDADFRSAEMASQLVGSSGVGEFDENQLGKLLTGKVASVNPYISTYREGMGGSASPKDLETAFQLVNLYFTVPRKDEAVLKTQLESMQTVLKNRSDDPLAVYQDTATAILNSYKKRAQIIKIADLNQINLDKAMGFYKSRFANASDFIFTFVGNFKVEEIKPLLTTYLASLPTTGTAENFNDLGLEPLAGDITKKVYKGLEDKATISLVYHGDYDYSDKNNLQLDALKEALSIKILERLREKESGVYSPRVSVDYDNEPKSQYTISIDFSCASANVDKLIAAANDEVAKLKADGATPDDIQKFKAEENRQYELQQRENGFWLGYLQNAYSNGKNPVDVLTYLKTLDQITLASTKAAANQYLKPNNYIKLILLPEKN</sequence>
<dbReference type="PROSITE" id="PS51257">
    <property type="entry name" value="PROKAR_LIPOPROTEIN"/>
    <property type="match status" value="1"/>
</dbReference>